<sequence length="284" mass="30323">MKKNNVSHVVWLPDSETNFLYNMMMEEPTIDLVPVCREGETMAVAAGLWVGGANPMVLIQNTGIFEAGDSIRGLCLDLNQPLEQIPMINNTDAVRVIDTNREDAVIIPTMNAGNVRFGLPVVSTNQNLDLPISGAMGKASNVGLGVALAQPGRKVFVLDGDGSLLMNLGSLVTTSTKAPKNFYHFLFNNGVYAVTGGQPIPGSDGVTNWEEVARGAGYAAVFSFDNLEDFTTGIGEVLAAEGPVFCQLSVEPEIENTPVQFRVRGTRSAQQAYQEVTAALAGDN</sequence>
<evidence type="ECO:0000256" key="1">
    <source>
        <dbReference type="ARBA" id="ARBA00018936"/>
    </source>
</evidence>
<keyword evidence="4" id="KW-0456">Lyase</keyword>
<dbReference type="InterPro" id="IPR011766">
    <property type="entry name" value="TPP_enzyme_TPP-bd"/>
</dbReference>
<accession>A0AA35QUP7</accession>
<reference evidence="8" key="1">
    <citation type="submission" date="2023-03" db="EMBL/GenBank/DDBJ databases">
        <authorList>
            <person name="Steffen K."/>
            <person name="Cardenas P."/>
        </authorList>
    </citation>
    <scope>NUCLEOTIDE SEQUENCE</scope>
</reference>
<dbReference type="EMBL" id="CASHTH010000157">
    <property type="protein sequence ID" value="CAI7992747.1"/>
    <property type="molecule type" value="Genomic_DNA"/>
</dbReference>
<dbReference type="Pfam" id="PF02775">
    <property type="entry name" value="TPP_enzyme_C"/>
    <property type="match status" value="1"/>
</dbReference>
<evidence type="ECO:0000256" key="5">
    <source>
        <dbReference type="ARBA" id="ARBA00030510"/>
    </source>
</evidence>
<keyword evidence="3" id="KW-0786">Thiamine pyrophosphate</keyword>
<organism evidence="8 9">
    <name type="scientific">Geodia barretti</name>
    <name type="common">Barrett's horny sponge</name>
    <dbReference type="NCBI Taxonomy" id="519541"/>
    <lineage>
        <taxon>Eukaryota</taxon>
        <taxon>Metazoa</taxon>
        <taxon>Porifera</taxon>
        <taxon>Demospongiae</taxon>
        <taxon>Heteroscleromorpha</taxon>
        <taxon>Tetractinellida</taxon>
        <taxon>Astrophorina</taxon>
        <taxon>Geodiidae</taxon>
        <taxon>Geodia</taxon>
    </lineage>
</organism>
<gene>
    <name evidence="8" type="ORF">GBAR_LOCUS1112</name>
</gene>
<comment type="catalytic activity">
    <reaction evidence="6">
        <text>(2R)-hydroxyhexadecanoyl-CoA = pentadecanal + formyl-CoA</text>
        <dbReference type="Rhea" id="RHEA:55212"/>
        <dbReference type="ChEBI" id="CHEBI:17302"/>
        <dbReference type="ChEBI" id="CHEBI:57376"/>
        <dbReference type="ChEBI" id="CHEBI:138654"/>
    </reaction>
    <physiologicalReaction direction="left-to-right" evidence="6">
        <dbReference type="Rhea" id="RHEA:55213"/>
    </physiologicalReaction>
</comment>
<dbReference type="AlphaFoldDB" id="A0AA35QUP7"/>
<dbReference type="PANTHER" id="PTHR42818:SF1">
    <property type="entry name" value="SULFOPYRUVATE DECARBOXYLASE"/>
    <property type="match status" value="1"/>
</dbReference>
<evidence type="ECO:0000256" key="4">
    <source>
        <dbReference type="ARBA" id="ARBA00023239"/>
    </source>
</evidence>
<dbReference type="InterPro" id="IPR051818">
    <property type="entry name" value="TPP_dependent_decarboxylase"/>
</dbReference>
<dbReference type="PROSITE" id="PS00187">
    <property type="entry name" value="TPP_ENZYMES"/>
    <property type="match status" value="1"/>
</dbReference>
<dbReference type="InterPro" id="IPR029061">
    <property type="entry name" value="THDP-binding"/>
</dbReference>
<evidence type="ECO:0000256" key="2">
    <source>
        <dbReference type="ARBA" id="ARBA00022793"/>
    </source>
</evidence>
<protein>
    <recommendedName>
        <fullName evidence="1">2-hydroxyacyl-CoA lyase 2</fullName>
    </recommendedName>
    <alternativeName>
        <fullName evidence="5">IlvB-like protein</fullName>
    </alternativeName>
</protein>
<comment type="caution">
    <text evidence="8">The sequence shown here is derived from an EMBL/GenBank/DDBJ whole genome shotgun (WGS) entry which is preliminary data.</text>
</comment>
<name>A0AA35QUP7_GEOBA</name>
<evidence type="ECO:0000313" key="9">
    <source>
        <dbReference type="Proteomes" id="UP001174909"/>
    </source>
</evidence>
<dbReference type="InterPro" id="IPR000399">
    <property type="entry name" value="TPP-bd_CS"/>
</dbReference>
<evidence type="ECO:0000256" key="6">
    <source>
        <dbReference type="ARBA" id="ARBA00048767"/>
    </source>
</evidence>
<feature type="domain" description="Thiamine pyrophosphate enzyme TPP-binding" evidence="7">
    <location>
        <begin position="125"/>
        <end position="247"/>
    </location>
</feature>
<evidence type="ECO:0000259" key="7">
    <source>
        <dbReference type="Pfam" id="PF02775"/>
    </source>
</evidence>
<proteinExistence type="predicted"/>
<dbReference type="GO" id="GO:0000287">
    <property type="term" value="F:magnesium ion binding"/>
    <property type="evidence" value="ECO:0007669"/>
    <property type="project" value="InterPro"/>
</dbReference>
<dbReference type="SUPFAM" id="SSF52518">
    <property type="entry name" value="Thiamin diphosphate-binding fold (THDP-binding)"/>
    <property type="match status" value="1"/>
</dbReference>
<dbReference type="Gene3D" id="3.40.50.970">
    <property type="match status" value="1"/>
</dbReference>
<evidence type="ECO:0000313" key="8">
    <source>
        <dbReference type="EMBL" id="CAI7992747.1"/>
    </source>
</evidence>
<dbReference type="PANTHER" id="PTHR42818">
    <property type="entry name" value="SULFOPYRUVATE DECARBOXYLASE SUBUNIT ALPHA"/>
    <property type="match status" value="1"/>
</dbReference>
<evidence type="ECO:0000256" key="3">
    <source>
        <dbReference type="ARBA" id="ARBA00023052"/>
    </source>
</evidence>
<keyword evidence="2" id="KW-0210">Decarboxylase</keyword>
<dbReference type="Proteomes" id="UP001174909">
    <property type="component" value="Unassembled WGS sequence"/>
</dbReference>
<dbReference type="GO" id="GO:0016831">
    <property type="term" value="F:carboxy-lyase activity"/>
    <property type="evidence" value="ECO:0007669"/>
    <property type="project" value="UniProtKB-KW"/>
</dbReference>
<keyword evidence="9" id="KW-1185">Reference proteome</keyword>
<dbReference type="GO" id="GO:0030976">
    <property type="term" value="F:thiamine pyrophosphate binding"/>
    <property type="evidence" value="ECO:0007669"/>
    <property type="project" value="InterPro"/>
</dbReference>